<dbReference type="SUPFAM" id="SSF56925">
    <property type="entry name" value="OMPA-like"/>
    <property type="match status" value="1"/>
</dbReference>
<evidence type="ECO:0000256" key="1">
    <source>
        <dbReference type="SAM" id="SignalP"/>
    </source>
</evidence>
<evidence type="ECO:0000313" key="3">
    <source>
        <dbReference type="Proteomes" id="UP001597389"/>
    </source>
</evidence>
<gene>
    <name evidence="2" type="ORF">ACFSW8_15525</name>
</gene>
<evidence type="ECO:0008006" key="4">
    <source>
        <dbReference type="Google" id="ProtNLM"/>
    </source>
</evidence>
<keyword evidence="3" id="KW-1185">Reference proteome</keyword>
<feature type="signal peptide" evidence="1">
    <location>
        <begin position="1"/>
        <end position="19"/>
    </location>
</feature>
<feature type="chain" id="PRO_5047069801" description="Outer membrane protein beta-barrel domain-containing protein" evidence="1">
    <location>
        <begin position="20"/>
        <end position="257"/>
    </location>
</feature>
<proteinExistence type="predicted"/>
<comment type="caution">
    <text evidence="2">The sequence shown here is derived from an EMBL/GenBank/DDBJ whole genome shotgun (WGS) entry which is preliminary data.</text>
</comment>
<keyword evidence="1" id="KW-0732">Signal</keyword>
<dbReference type="Proteomes" id="UP001597389">
    <property type="component" value="Unassembled WGS sequence"/>
</dbReference>
<name>A0ABW4ZEF9_9BACT</name>
<dbReference type="RefSeq" id="WP_377088434.1">
    <property type="nucleotide sequence ID" value="NZ_JBHSJL010000014.1"/>
</dbReference>
<organism evidence="2 3">
    <name type="scientific">Rubritalea tangerina</name>
    <dbReference type="NCBI Taxonomy" id="430798"/>
    <lineage>
        <taxon>Bacteria</taxon>
        <taxon>Pseudomonadati</taxon>
        <taxon>Verrucomicrobiota</taxon>
        <taxon>Verrucomicrobiia</taxon>
        <taxon>Verrucomicrobiales</taxon>
        <taxon>Rubritaleaceae</taxon>
        <taxon>Rubritalea</taxon>
    </lineage>
</organism>
<protein>
    <recommendedName>
        <fullName evidence="4">Outer membrane protein beta-barrel domain-containing protein</fullName>
    </recommendedName>
</protein>
<reference evidence="3" key="1">
    <citation type="journal article" date="2019" name="Int. J. Syst. Evol. Microbiol.">
        <title>The Global Catalogue of Microorganisms (GCM) 10K type strain sequencing project: providing services to taxonomists for standard genome sequencing and annotation.</title>
        <authorList>
            <consortium name="The Broad Institute Genomics Platform"/>
            <consortium name="The Broad Institute Genome Sequencing Center for Infectious Disease"/>
            <person name="Wu L."/>
            <person name="Ma J."/>
        </authorList>
    </citation>
    <scope>NUCLEOTIDE SEQUENCE [LARGE SCALE GENOMIC DNA]</scope>
    <source>
        <strain evidence="3">CCUG 57942</strain>
    </source>
</reference>
<dbReference type="InterPro" id="IPR011250">
    <property type="entry name" value="OMP/PagP_B-barrel"/>
</dbReference>
<evidence type="ECO:0000313" key="2">
    <source>
        <dbReference type="EMBL" id="MFD2160313.1"/>
    </source>
</evidence>
<sequence length="257" mass="28394">MKLTFVSTAFLLSATPLFAGTLNNLQAQAAPPISDSWDFGISTYLLAAGVNGSIDIDGNRADFNSSFSDILENLNEGITLSGFASYKRWSLRADYLYMGMGLDRPTEVPIYNQVKADIKMSLFTSLLSYHIWQNEDAYINLGAGARLFHLNGELELFPRFSFFPNIKADTSQNIWDGLIAITGSYQFAPKWALRFYGDIGTGDSDLTWQTHLSVGYQATDSLVVLLGARQVGYEMQHDNASLDLSFAGPQLGVVYTF</sequence>
<dbReference type="EMBL" id="JBHUJB010000076">
    <property type="protein sequence ID" value="MFD2160313.1"/>
    <property type="molecule type" value="Genomic_DNA"/>
</dbReference>
<accession>A0ABW4ZEF9</accession>